<sequence>MNERVNPFANLKDAPVFTTKAKPEKPVEEETITKLAEQNNFPSRQAAKQTKAERRKPRTYRTGRNVQFNTKVTAETHARIYRLADDRKITLGELLEVATAALEREGGSRS</sequence>
<organism evidence="2 3">
    <name type="scientific">Silvibacterium bohemicum</name>
    <dbReference type="NCBI Taxonomy" id="1577686"/>
    <lineage>
        <taxon>Bacteria</taxon>
        <taxon>Pseudomonadati</taxon>
        <taxon>Acidobacteriota</taxon>
        <taxon>Terriglobia</taxon>
        <taxon>Terriglobales</taxon>
        <taxon>Acidobacteriaceae</taxon>
        <taxon>Silvibacterium</taxon>
    </lineage>
</organism>
<dbReference type="Proteomes" id="UP000538666">
    <property type="component" value="Unassembled WGS sequence"/>
</dbReference>
<protein>
    <recommendedName>
        <fullName evidence="4">Stability/partitioning determinant</fullName>
    </recommendedName>
</protein>
<evidence type="ECO:0008006" key="4">
    <source>
        <dbReference type="Google" id="ProtNLM"/>
    </source>
</evidence>
<accession>A0A841K0A0</accession>
<proteinExistence type="predicted"/>
<feature type="region of interest" description="Disordered" evidence="1">
    <location>
        <begin position="37"/>
        <end position="63"/>
    </location>
</feature>
<dbReference type="EMBL" id="JACHEK010000011">
    <property type="protein sequence ID" value="MBB6146830.1"/>
    <property type="molecule type" value="Genomic_DNA"/>
</dbReference>
<dbReference type="AlphaFoldDB" id="A0A841K0A0"/>
<feature type="compositionally biased region" description="Polar residues" evidence="1">
    <location>
        <begin position="37"/>
        <end position="48"/>
    </location>
</feature>
<evidence type="ECO:0000313" key="2">
    <source>
        <dbReference type="EMBL" id="MBB6146830.1"/>
    </source>
</evidence>
<comment type="caution">
    <text evidence="2">The sequence shown here is derived from an EMBL/GenBank/DDBJ whole genome shotgun (WGS) entry which is preliminary data.</text>
</comment>
<dbReference type="RefSeq" id="WP_050061300.1">
    <property type="nucleotide sequence ID" value="NZ_JACHEK010000011.1"/>
</dbReference>
<evidence type="ECO:0000256" key="1">
    <source>
        <dbReference type="SAM" id="MobiDB-lite"/>
    </source>
</evidence>
<reference evidence="2 3" key="1">
    <citation type="submission" date="2020-08" db="EMBL/GenBank/DDBJ databases">
        <title>Genomic Encyclopedia of Type Strains, Phase IV (KMG-IV): sequencing the most valuable type-strain genomes for metagenomic binning, comparative biology and taxonomic classification.</title>
        <authorList>
            <person name="Goeker M."/>
        </authorList>
    </citation>
    <scope>NUCLEOTIDE SEQUENCE [LARGE SCALE GENOMIC DNA]</scope>
    <source>
        <strain evidence="2 3">DSM 103733</strain>
    </source>
</reference>
<name>A0A841K0A0_9BACT</name>
<keyword evidence="3" id="KW-1185">Reference proteome</keyword>
<dbReference type="OrthoDB" id="7477461at2"/>
<evidence type="ECO:0000313" key="3">
    <source>
        <dbReference type="Proteomes" id="UP000538666"/>
    </source>
</evidence>
<gene>
    <name evidence="2" type="ORF">HNQ77_004811</name>
</gene>